<name>A0A1I1WBB3_9BACT</name>
<sequence>MPWLYEHYHDLSAIGLHVTDKVHEEQSPFQRIEVYDTRGHGRLLMLDGMVMLTELDEFVYHELISHIPLCIHRDPRRVLVVGGGDGGTVREVLRHPGVERVVLCEIDERVTRVCQQWIPAVAGRLDDPRVELVFADAVEYVRNHPGSFDAILVDSSEPIGPAAGLFGGAFFADLRRALRPGGIVSAQTESPFYAADTVRGVFKELRGVFAGVHAYYGCIPTYPSGCWTFALAGDDLRLTDLDATRLAAVAGRYVGPSLGLGAFALPEFVRRLVEGD</sequence>
<dbReference type="HAMAP" id="MF_00198">
    <property type="entry name" value="Spermidine_synth"/>
    <property type="match status" value="1"/>
</dbReference>
<reference evidence="11" key="1">
    <citation type="submission" date="2016-10" db="EMBL/GenBank/DDBJ databases">
        <authorList>
            <person name="Varghese N."/>
            <person name="Submissions S."/>
        </authorList>
    </citation>
    <scope>NUCLEOTIDE SEQUENCE [LARGE SCALE GENOMIC DNA]</scope>
    <source>
        <strain evidence="11">ATCC 25963</strain>
    </source>
</reference>
<dbReference type="Pfam" id="PF01564">
    <property type="entry name" value="Spermine_synth"/>
    <property type="match status" value="1"/>
</dbReference>
<evidence type="ECO:0000256" key="4">
    <source>
        <dbReference type="ARBA" id="ARBA00023115"/>
    </source>
</evidence>
<dbReference type="STRING" id="54.SAMN02745121_02230"/>
<dbReference type="CDD" id="cd02440">
    <property type="entry name" value="AdoMet_MTases"/>
    <property type="match status" value="1"/>
</dbReference>
<dbReference type="GO" id="GO:0008295">
    <property type="term" value="P:spermidine biosynthetic process"/>
    <property type="evidence" value="ECO:0007669"/>
    <property type="project" value="UniProtKB-UniRule"/>
</dbReference>
<keyword evidence="11" id="KW-1185">Reference proteome</keyword>
<feature type="binding site" evidence="5">
    <location>
        <begin position="136"/>
        <end position="137"/>
    </location>
    <ligand>
        <name>S-methyl-5'-thioadenosine</name>
        <dbReference type="ChEBI" id="CHEBI:17509"/>
    </ligand>
</feature>
<evidence type="ECO:0000313" key="11">
    <source>
        <dbReference type="Proteomes" id="UP000199400"/>
    </source>
</evidence>
<dbReference type="GO" id="GO:0004766">
    <property type="term" value="F:spermidine synthase activity"/>
    <property type="evidence" value="ECO:0007669"/>
    <property type="project" value="UniProtKB-UniRule"/>
</dbReference>
<dbReference type="Gene3D" id="2.30.140.10">
    <property type="entry name" value="Spermidine synthase, tetramerisation domain"/>
    <property type="match status" value="1"/>
</dbReference>
<dbReference type="InterPro" id="IPR035246">
    <property type="entry name" value="Spermidine_synt_N"/>
</dbReference>
<comment type="catalytic activity">
    <reaction evidence="5 8">
        <text>S-adenosyl 3-(methylsulfanyl)propylamine + putrescine = S-methyl-5'-thioadenosine + spermidine + H(+)</text>
        <dbReference type="Rhea" id="RHEA:12721"/>
        <dbReference type="ChEBI" id="CHEBI:15378"/>
        <dbReference type="ChEBI" id="CHEBI:17509"/>
        <dbReference type="ChEBI" id="CHEBI:57443"/>
        <dbReference type="ChEBI" id="CHEBI:57834"/>
        <dbReference type="ChEBI" id="CHEBI:326268"/>
        <dbReference type="EC" id="2.5.1.16"/>
    </reaction>
</comment>
<feature type="binding site" evidence="5">
    <location>
        <position position="30"/>
    </location>
    <ligand>
        <name>S-methyl-5'-thioadenosine</name>
        <dbReference type="ChEBI" id="CHEBI:17509"/>
    </ligand>
</feature>
<organism evidence="10 11">
    <name type="scientific">Nannocystis exedens</name>
    <dbReference type="NCBI Taxonomy" id="54"/>
    <lineage>
        <taxon>Bacteria</taxon>
        <taxon>Pseudomonadati</taxon>
        <taxon>Myxococcota</taxon>
        <taxon>Polyangia</taxon>
        <taxon>Nannocystales</taxon>
        <taxon>Nannocystaceae</taxon>
        <taxon>Nannocystis</taxon>
    </lineage>
</organism>
<evidence type="ECO:0000256" key="2">
    <source>
        <dbReference type="ARBA" id="ARBA00022679"/>
    </source>
</evidence>
<gene>
    <name evidence="5" type="primary">speE</name>
    <name evidence="10" type="ORF">SAMN02745121_02230</name>
</gene>
<dbReference type="RefSeq" id="WP_096326001.1">
    <property type="nucleotide sequence ID" value="NZ_FOMX01000006.1"/>
</dbReference>
<feature type="binding site" evidence="5">
    <location>
        <position position="85"/>
    </location>
    <ligand>
        <name>spermidine</name>
        <dbReference type="ChEBI" id="CHEBI:57834"/>
    </ligand>
</feature>
<feature type="binding site" evidence="5">
    <location>
        <position position="161"/>
    </location>
    <ligand>
        <name>S-methyl-5'-thioadenosine</name>
        <dbReference type="ChEBI" id="CHEBI:17509"/>
    </ligand>
</feature>
<dbReference type="PANTHER" id="PTHR11558">
    <property type="entry name" value="SPERMIDINE/SPERMINE SYNTHASE"/>
    <property type="match status" value="1"/>
</dbReference>
<evidence type="ECO:0000256" key="8">
    <source>
        <dbReference type="RuleBase" id="RU003837"/>
    </source>
</evidence>
<comment type="subunit">
    <text evidence="5">Homodimer or homotetramer.</text>
</comment>
<dbReference type="PROSITE" id="PS01330">
    <property type="entry name" value="PABS_1"/>
    <property type="match status" value="1"/>
</dbReference>
<feature type="binding site" evidence="5">
    <location>
        <position position="61"/>
    </location>
    <ligand>
        <name>spermidine</name>
        <dbReference type="ChEBI" id="CHEBI:57834"/>
    </ligand>
</feature>
<protein>
    <recommendedName>
        <fullName evidence="5">Polyamine aminopropyltransferase</fullName>
    </recommendedName>
    <alternativeName>
        <fullName evidence="5">Putrescine aminopropyltransferase</fullName>
        <shortName evidence="5">PAPT</shortName>
    </alternativeName>
    <alternativeName>
        <fullName evidence="5">Spermidine synthase</fullName>
        <shortName evidence="5">SPDS</shortName>
        <shortName evidence="5">SPDSY</shortName>
        <ecNumber evidence="5">2.5.1.16</ecNumber>
    </alternativeName>
</protein>
<evidence type="ECO:0000256" key="6">
    <source>
        <dbReference type="PROSITE-ProRule" id="PRU00354"/>
    </source>
</evidence>
<dbReference type="SUPFAM" id="SSF53335">
    <property type="entry name" value="S-adenosyl-L-methionine-dependent methyltransferases"/>
    <property type="match status" value="1"/>
</dbReference>
<dbReference type="NCBIfam" id="NF002010">
    <property type="entry name" value="PRK00811.1"/>
    <property type="match status" value="1"/>
</dbReference>
<accession>A0A1I1WBB3</accession>
<evidence type="ECO:0000256" key="5">
    <source>
        <dbReference type="HAMAP-Rule" id="MF_00198"/>
    </source>
</evidence>
<dbReference type="InterPro" id="IPR029063">
    <property type="entry name" value="SAM-dependent_MTases_sf"/>
</dbReference>
<feature type="binding site" evidence="5">
    <location>
        <position position="105"/>
    </location>
    <ligand>
        <name>S-methyl-5'-thioadenosine</name>
        <dbReference type="ChEBI" id="CHEBI:17509"/>
    </ligand>
</feature>
<evidence type="ECO:0000256" key="7">
    <source>
        <dbReference type="RuleBase" id="RU003836"/>
    </source>
</evidence>
<dbReference type="OrthoDB" id="9793120at2"/>
<keyword evidence="3 5" id="KW-0745">Spermidine biosynthesis</keyword>
<dbReference type="InterPro" id="IPR001045">
    <property type="entry name" value="Spermi_synthase"/>
</dbReference>
<dbReference type="PANTHER" id="PTHR11558:SF11">
    <property type="entry name" value="SPERMIDINE SYNTHASE"/>
    <property type="match status" value="1"/>
</dbReference>
<feature type="binding site" evidence="5">
    <location>
        <begin position="154"/>
        <end position="157"/>
    </location>
    <ligand>
        <name>spermidine</name>
        <dbReference type="ChEBI" id="CHEBI:57834"/>
    </ligand>
</feature>
<proteinExistence type="inferred from homology"/>
<dbReference type="Gene3D" id="3.40.50.150">
    <property type="entry name" value="Vaccinia Virus protein VP39"/>
    <property type="match status" value="1"/>
</dbReference>
<dbReference type="AlphaFoldDB" id="A0A1I1WBB3"/>
<evidence type="ECO:0000259" key="9">
    <source>
        <dbReference type="PROSITE" id="PS51006"/>
    </source>
</evidence>
<dbReference type="InterPro" id="IPR037163">
    <property type="entry name" value="Spermidine_synt_N_sf"/>
</dbReference>
<dbReference type="EC" id="2.5.1.16" evidence="5"/>
<keyword evidence="2 5" id="KW-0808">Transferase</keyword>
<comment type="function">
    <text evidence="5">Catalyzes the irreversible transfer of a propylamine group from the amino donor S-adenosylmethioninamine (decarboxy-AdoMet) to putrescine (1,4-diaminobutane) to yield spermidine.</text>
</comment>
<evidence type="ECO:0000256" key="1">
    <source>
        <dbReference type="ARBA" id="ARBA00007867"/>
    </source>
</evidence>
<evidence type="ECO:0000256" key="3">
    <source>
        <dbReference type="ARBA" id="ARBA00023066"/>
    </source>
</evidence>
<feature type="domain" description="PABS" evidence="9">
    <location>
        <begin position="1"/>
        <end position="234"/>
    </location>
</feature>
<dbReference type="PROSITE" id="PS51006">
    <property type="entry name" value="PABS_2"/>
    <property type="match status" value="1"/>
</dbReference>
<keyword evidence="4 5" id="KW-0620">Polyamine biosynthesis</keyword>
<evidence type="ECO:0000313" key="10">
    <source>
        <dbReference type="EMBL" id="SFD92495.1"/>
    </source>
</evidence>
<comment type="similarity">
    <text evidence="1 5 7">Belongs to the spermidine/spermine synthase family.</text>
</comment>
<comment type="pathway">
    <text evidence="5">Amine and polyamine biosynthesis; spermidine biosynthesis; spermidine from putrescine: step 1/1.</text>
</comment>
<dbReference type="NCBIfam" id="TIGR00417">
    <property type="entry name" value="speE"/>
    <property type="match status" value="1"/>
</dbReference>
<dbReference type="Pfam" id="PF17284">
    <property type="entry name" value="Spermine_synt_N"/>
    <property type="match status" value="1"/>
</dbReference>
<feature type="active site" description="Proton acceptor" evidence="5 6">
    <location>
        <position position="154"/>
    </location>
</feature>
<dbReference type="GO" id="GO:0005829">
    <property type="term" value="C:cytosol"/>
    <property type="evidence" value="ECO:0007669"/>
    <property type="project" value="TreeGrafter"/>
</dbReference>
<dbReference type="Proteomes" id="UP000199400">
    <property type="component" value="Unassembled WGS sequence"/>
</dbReference>
<dbReference type="EMBL" id="FOMX01000006">
    <property type="protein sequence ID" value="SFD92495.1"/>
    <property type="molecule type" value="Genomic_DNA"/>
</dbReference>
<dbReference type="UniPathway" id="UPA00248">
    <property type="reaction ID" value="UER00314"/>
</dbReference>
<dbReference type="InterPro" id="IPR030374">
    <property type="entry name" value="PABS"/>
</dbReference>
<dbReference type="InterPro" id="IPR030373">
    <property type="entry name" value="PABS_CS"/>
</dbReference>